<accession>A0A1I3FPW3</accession>
<dbReference type="NCBIfam" id="TIGR01901">
    <property type="entry name" value="adhes_NPXG"/>
    <property type="match status" value="1"/>
</dbReference>
<dbReference type="RefSeq" id="WP_143092156.1">
    <property type="nucleotide sequence ID" value="NZ_FOQK01000016.1"/>
</dbReference>
<feature type="domain" description="Filamentous haemagglutinin FhaB/tRNA nuclease CdiA-like TPS" evidence="1">
    <location>
        <begin position="42"/>
        <end position="150"/>
    </location>
</feature>
<dbReference type="InterPro" id="IPR008638">
    <property type="entry name" value="FhaB/CdiA-like_TPS"/>
</dbReference>
<reference evidence="2 3" key="1">
    <citation type="submission" date="2016-10" db="EMBL/GenBank/DDBJ databases">
        <authorList>
            <person name="de Groot N.N."/>
        </authorList>
    </citation>
    <scope>NUCLEOTIDE SEQUENCE [LARGE SCALE GENOMIC DNA]</scope>
    <source>
        <strain evidence="2 3">Z108</strain>
    </source>
</reference>
<organism evidence="2 3">
    <name type="scientific">Selenomonas ruminantium</name>
    <dbReference type="NCBI Taxonomy" id="971"/>
    <lineage>
        <taxon>Bacteria</taxon>
        <taxon>Bacillati</taxon>
        <taxon>Bacillota</taxon>
        <taxon>Negativicutes</taxon>
        <taxon>Selenomonadales</taxon>
        <taxon>Selenomonadaceae</taxon>
        <taxon>Selenomonas</taxon>
    </lineage>
</organism>
<gene>
    <name evidence="2" type="ORF">SAMN04487861_11659</name>
</gene>
<dbReference type="Pfam" id="PF18657">
    <property type="entry name" value="YDG"/>
    <property type="match status" value="6"/>
</dbReference>
<dbReference type="InterPro" id="IPR041248">
    <property type="entry name" value="YDG"/>
</dbReference>
<evidence type="ECO:0000259" key="1">
    <source>
        <dbReference type="SMART" id="SM00912"/>
    </source>
</evidence>
<sequence>MKRLSKREKLTGQVGLALMTGMFGVVPVAYGAPVHDAGSSYNTAGLQVNQGAVGTATRGGIKTDVKGGATDNVVAWKDFSVGGKDEVVFDGANKNYLNVVTGAATSQIDGMLSGGKNVYIVNPHGVIFGKSAEVNVGNLYVSTENVAAAVAQRAQMGTSPASVLQAAAPEADVVNLGSIQAAAVQVEGKNIRFLDSDKVTTDGTTANTKVTLNAAGYAHVGNDAGISAGYSGTNLTQNYKLIRTVKNLQDANTAAATTNFMLADNIDMDKQSYTPIGASTAYQGSFDGMFYEVQNLNVNVTGNAGFFGSLNGAKIFNLGLNNATVTGSNYAGGIAGTATGTDFTNVYVEGGTVTGKKYAGGFAGTFANGTIRGSYHTGKVVDSKNSKSAGMVGDIGGAGTTKIVDSYGTGTADLGIFRMCEDGGIVNIDNVYTTNASVVASPGAAVFKGVYTVDTTNNTAKLYPTSTTGDSRNGRTYSGWDISNDGVGNHTWRIYEGVSAPILTAFLKGTTTAEYKYNYFADSTDTTATSDGLKLAGNLSGANDSKDISAIYNAQYLKVADSTGKAAGVKSDVTLTSNATSSDITLNGIRNVNIGGYTTDSTTGKQVAVILPQALISSGQHGYNIVGGNVTVSQRTVQAKSGSFSITKEYDGGADGTAAFGQALTGGGNVSFGGLLAGDDVYLTGITATYDNKNVGTGKGVTITTSGTPSLGGTSADNYSLDPDSLKNLSVTGAITPRTIYVKLKNTSGFDKTYDGTATVTASAAQASTNITIDTSKGTNHDFVTGETGTLDTSNTTVAYNDKHAGSKTISYSNITLSGNNAGNYMLVVADASNAKGYSVLYDGSTQTVGSGTLKAAGTINQREILANSFQVKDAQGNIANGSKTYDGTSTFNSSGYTLVANASSTGNTGVVSGDSINFSIVNGQANFLDKNGNVTSSASSSGLADAAENIGYSITAAAGNNTTSLSDYKLNNKTLSNTDTYTVSGKGTINKRSINVAVVNTNAIDKIYDRTTTVNDAKAAVFGTANGGYVDYASGSAQLTGNDGATMSVSAAYDSKDAGSRTINYTVTINGTAAANYDLDNTGKITDKLLGSATGAHGTISPKNLSSSFAKVTKTYDGTTNATAGAGALNGIISGDTVSLQSGYTAQFHSKNVKGDANGQNWVDYSGLALTGADAGNYTINATAKGDGEIKPLTLTAAAGTFAYTFDPIAKVYDGTTALSNAGSFLKTVTVAGTGDVLKGTVGGKKVDYTENAAGVFASRNSKNSGNQAVGYTLTIKDDGSGNYSVPTGGLQVTTTATGKITPKTVIASIANKAAKNTTKTYDTTTKLIDAQGNTLLGNDVVTLNGLVTSVDSNASTAAYKDKNGVTAKDAYAGAKDVLYTVAITTEDQSNYNIVDSSNQALKNNQLKGTGTISKRALTVTFGDTEKVYDGTAAVAQDAAHIKPTLGNKVADGVALDVTKIVGKYTGRSNNANVGSNLTVTYSNLVGALGAFADNYTIASTGTGKGKITTLGLTNDNFIFDFNTITKEYDGSKNVAYTDRNGKAVTAESFIGDHFVDMDGDKKYTAGVDVLLQGIKATSAQYNSANSNNSASQTVTYTLTLGSNLSNFNTSGLTNITTAKGTTLSYANGVLTAGTKGTITPRTVYVSLNNTPAITKTYDGNKTVKQNVQNIIKQNGLLGTDGTKIDTSAINARYDNADAGNRNVLYDVKLIGGDTSNYQLAGATGANYANGVLTGTGTINKAKLTISFGKAEKDYDTTATVLTNTISPTLHGFVNNESDALDATAIGQITGTYGTWDATKGVQGDPNVKRLAGNAVGDKGVVYTGVKAAFDNYVQRNAGTTARNYELDLDATVAADNTGNTLGGTVADTIYFKEAVAKGKIKPVALAQGDIKEKWTGPITKVYDGTALVNDPTSYYKLEVTKNINGTQQTINVPYKILAENATYNGGKDVSTSGQGVTYKLSGLTAQALGNFDLTQALADTYDISKNGVNATRNSANDPQPPTTAITPRKIQLSLKNPYDSKIYDGTKAASTANVNVSNGILAKDTGVTLSIVGAYDDEDATINPGAASLNGRSITYTFTINNNAKGNYQLSNNSLVADGDIIRRKVYVDFKAGNDKGIDKVYDGTNTVDAALRDASRFDLNANGQDTGVLASEQSIVQLANSINGAYQSQHVKRTAQGKVTTQDVTYSNFNLQGAGSSNYYLTTKDGTGKLKGKGTITPIAVGVAVKNGPVKEYDGTTAVTGTYAKSANIDVDRTKLIGNDTINVGVLDAQYADKNAANGTKGYEYQLNWDNGDYELAAQPASGQSVKTSGKTATLSGTDGTITPRIVKVSLKDSHDAKVYDGTTNAATDNVKVTRGILADDANKVGLSILGAYDSANATVNPDADFVNGRTITYSFTINGDTKGNYQLADNSLTADGDIIRRKVYADFAAGQGTGIDKVYDGTTNVTVPYTSAERFRLAADGQDTGVVAADRGKVQVGGSINGMYASAHVQRDAQGKATAQNVKYTGFDLA</sequence>
<dbReference type="SMART" id="SM00912">
    <property type="entry name" value="Haemagg_act"/>
    <property type="match status" value="1"/>
</dbReference>
<protein>
    <submittedName>
        <fullName evidence="2">Filamentous hemagglutinin family N-terminal domain-containing protein</fullName>
    </submittedName>
</protein>
<dbReference type="InterPro" id="IPR012334">
    <property type="entry name" value="Pectin_lyas_fold"/>
</dbReference>
<dbReference type="OrthoDB" id="1659784at2"/>
<feature type="non-terminal residue" evidence="2">
    <location>
        <position position="2514"/>
    </location>
</feature>
<evidence type="ECO:0000313" key="3">
    <source>
        <dbReference type="Proteomes" id="UP000183639"/>
    </source>
</evidence>
<dbReference type="Proteomes" id="UP000183639">
    <property type="component" value="Unassembled WGS sequence"/>
</dbReference>
<proteinExistence type="predicted"/>
<dbReference type="EMBL" id="FOQK01000016">
    <property type="protein sequence ID" value="SFI13196.1"/>
    <property type="molecule type" value="Genomic_DNA"/>
</dbReference>
<dbReference type="Gene3D" id="2.160.20.10">
    <property type="entry name" value="Single-stranded right-handed beta-helix, Pectin lyase-like"/>
    <property type="match status" value="1"/>
</dbReference>
<name>A0A1I3FPW3_SELRU</name>
<evidence type="ECO:0000313" key="2">
    <source>
        <dbReference type="EMBL" id="SFI13196.1"/>
    </source>
</evidence>